<comment type="caution">
    <text evidence="2">The sequence shown here is derived from an EMBL/GenBank/DDBJ whole genome shotgun (WGS) entry which is preliminary data.</text>
</comment>
<proteinExistence type="predicted"/>
<evidence type="ECO:0000313" key="2">
    <source>
        <dbReference type="EMBL" id="MED6147820.1"/>
    </source>
</evidence>
<keyword evidence="3" id="KW-1185">Reference proteome</keyword>
<evidence type="ECO:0000256" key="1">
    <source>
        <dbReference type="SAM" id="MobiDB-lite"/>
    </source>
</evidence>
<feature type="compositionally biased region" description="Basic and acidic residues" evidence="1">
    <location>
        <begin position="113"/>
        <end position="125"/>
    </location>
</feature>
<feature type="compositionally biased region" description="Basic and acidic residues" evidence="1">
    <location>
        <begin position="70"/>
        <end position="81"/>
    </location>
</feature>
<feature type="region of interest" description="Disordered" evidence="1">
    <location>
        <begin position="113"/>
        <end position="146"/>
    </location>
</feature>
<feature type="region of interest" description="Disordered" evidence="1">
    <location>
        <begin position="188"/>
        <end position="242"/>
    </location>
</feature>
<feature type="region of interest" description="Disordered" evidence="1">
    <location>
        <begin position="1"/>
        <end position="46"/>
    </location>
</feature>
<sequence>MGERRSKEMGAWLIAEHPGFKVQEKNEESGGRRKENEEERATNLHKLTQKMLSKFVELTMQEGNNNESAKPIKHEKSEKQHQVTQKVITVERKKEDRSKLMIVKDTMAATEYKANDEEQIESHKEKNQKKTNAISEEENEDNIKKGRINIEDRKGNILALQGTINTKLTQHKTTTKTWKRKAIELRTTHNVDEENKKTAAQKRKGHDLTSMEVDIPTNKQKRANPTVESPMAEAARQPCRSP</sequence>
<name>A0ABU6TH39_9FABA</name>
<dbReference type="EMBL" id="JASCZI010090923">
    <property type="protein sequence ID" value="MED6147820.1"/>
    <property type="molecule type" value="Genomic_DNA"/>
</dbReference>
<accession>A0ABU6TH39</accession>
<feature type="compositionally biased region" description="Basic and acidic residues" evidence="1">
    <location>
        <begin position="18"/>
        <end position="42"/>
    </location>
</feature>
<dbReference type="Proteomes" id="UP001341840">
    <property type="component" value="Unassembled WGS sequence"/>
</dbReference>
<feature type="region of interest" description="Disordered" evidence="1">
    <location>
        <begin position="63"/>
        <end position="86"/>
    </location>
</feature>
<feature type="compositionally biased region" description="Basic and acidic residues" evidence="1">
    <location>
        <begin position="188"/>
        <end position="197"/>
    </location>
</feature>
<gene>
    <name evidence="2" type="ORF">PIB30_047347</name>
</gene>
<reference evidence="2 3" key="1">
    <citation type="journal article" date="2023" name="Plants (Basel)">
        <title>Bridging the Gap: Combining Genomics and Transcriptomics Approaches to Understand Stylosanthes scabra, an Orphan Legume from the Brazilian Caatinga.</title>
        <authorList>
            <person name="Ferreira-Neto J.R.C."/>
            <person name="da Silva M.D."/>
            <person name="Binneck E."/>
            <person name="de Melo N.F."/>
            <person name="da Silva R.H."/>
            <person name="de Melo A.L.T.M."/>
            <person name="Pandolfi V."/>
            <person name="Bustamante F.O."/>
            <person name="Brasileiro-Vidal A.C."/>
            <person name="Benko-Iseppon A.M."/>
        </authorList>
    </citation>
    <scope>NUCLEOTIDE SEQUENCE [LARGE SCALE GENOMIC DNA]</scope>
    <source>
        <tissue evidence="2">Leaves</tissue>
    </source>
</reference>
<evidence type="ECO:0000313" key="3">
    <source>
        <dbReference type="Proteomes" id="UP001341840"/>
    </source>
</evidence>
<protein>
    <submittedName>
        <fullName evidence="2">Uncharacterized protein</fullName>
    </submittedName>
</protein>
<organism evidence="2 3">
    <name type="scientific">Stylosanthes scabra</name>
    <dbReference type="NCBI Taxonomy" id="79078"/>
    <lineage>
        <taxon>Eukaryota</taxon>
        <taxon>Viridiplantae</taxon>
        <taxon>Streptophyta</taxon>
        <taxon>Embryophyta</taxon>
        <taxon>Tracheophyta</taxon>
        <taxon>Spermatophyta</taxon>
        <taxon>Magnoliopsida</taxon>
        <taxon>eudicotyledons</taxon>
        <taxon>Gunneridae</taxon>
        <taxon>Pentapetalae</taxon>
        <taxon>rosids</taxon>
        <taxon>fabids</taxon>
        <taxon>Fabales</taxon>
        <taxon>Fabaceae</taxon>
        <taxon>Papilionoideae</taxon>
        <taxon>50 kb inversion clade</taxon>
        <taxon>dalbergioids sensu lato</taxon>
        <taxon>Dalbergieae</taxon>
        <taxon>Pterocarpus clade</taxon>
        <taxon>Stylosanthes</taxon>
    </lineage>
</organism>